<organism evidence="12 13">
    <name type="scientific">Coptotermes formosanus</name>
    <name type="common">Formosan subterranean termite</name>
    <dbReference type="NCBI Taxonomy" id="36987"/>
    <lineage>
        <taxon>Eukaryota</taxon>
        <taxon>Metazoa</taxon>
        <taxon>Ecdysozoa</taxon>
        <taxon>Arthropoda</taxon>
        <taxon>Hexapoda</taxon>
        <taxon>Insecta</taxon>
        <taxon>Pterygota</taxon>
        <taxon>Neoptera</taxon>
        <taxon>Polyneoptera</taxon>
        <taxon>Dictyoptera</taxon>
        <taxon>Blattodea</taxon>
        <taxon>Blattoidea</taxon>
        <taxon>Termitoidae</taxon>
        <taxon>Rhinotermitidae</taxon>
        <taxon>Coptotermes</taxon>
    </lineage>
</organism>
<evidence type="ECO:0000256" key="1">
    <source>
        <dbReference type="ARBA" id="ARBA00004651"/>
    </source>
</evidence>
<keyword evidence="6 11" id="KW-1133">Transmembrane helix</keyword>
<keyword evidence="3" id="KW-0716">Sensory transduction</keyword>
<evidence type="ECO:0000256" key="6">
    <source>
        <dbReference type="ARBA" id="ARBA00022989"/>
    </source>
</evidence>
<proteinExistence type="predicted"/>
<comment type="subcellular location">
    <subcellularLocation>
        <location evidence="1">Cell membrane</location>
        <topology evidence="1">Multi-pass membrane protein</topology>
    </subcellularLocation>
</comment>
<evidence type="ECO:0008006" key="14">
    <source>
        <dbReference type="Google" id="ProtNLM"/>
    </source>
</evidence>
<gene>
    <name evidence="12" type="ORF">Cfor_10272</name>
</gene>
<evidence type="ECO:0000256" key="5">
    <source>
        <dbReference type="ARBA" id="ARBA00022725"/>
    </source>
</evidence>
<feature type="transmembrane region" description="Helical" evidence="11">
    <location>
        <begin position="129"/>
        <end position="152"/>
    </location>
</feature>
<dbReference type="PANTHER" id="PTHR21137">
    <property type="entry name" value="ODORANT RECEPTOR"/>
    <property type="match status" value="1"/>
</dbReference>
<dbReference type="GO" id="GO:0005549">
    <property type="term" value="F:odorant binding"/>
    <property type="evidence" value="ECO:0007669"/>
    <property type="project" value="InterPro"/>
</dbReference>
<dbReference type="PANTHER" id="PTHR21137:SF35">
    <property type="entry name" value="ODORANT RECEPTOR 19A-RELATED"/>
    <property type="match status" value="1"/>
</dbReference>
<comment type="caution">
    <text evidence="12">The sequence shown here is derived from an EMBL/GenBank/DDBJ whole genome shotgun (WGS) entry which is preliminary data.</text>
</comment>
<keyword evidence="13" id="KW-1185">Reference proteome</keyword>
<evidence type="ECO:0000256" key="2">
    <source>
        <dbReference type="ARBA" id="ARBA00022475"/>
    </source>
</evidence>
<dbReference type="EMBL" id="BLKM01000258">
    <property type="protein sequence ID" value="GFG30857.1"/>
    <property type="molecule type" value="Genomic_DNA"/>
</dbReference>
<evidence type="ECO:0000256" key="8">
    <source>
        <dbReference type="ARBA" id="ARBA00023170"/>
    </source>
</evidence>
<accession>A0A6L2PL82</accession>
<dbReference type="GO" id="GO:0005886">
    <property type="term" value="C:plasma membrane"/>
    <property type="evidence" value="ECO:0007669"/>
    <property type="project" value="UniProtKB-SubCell"/>
</dbReference>
<keyword evidence="8" id="KW-0675">Receptor</keyword>
<evidence type="ECO:0000256" key="10">
    <source>
        <dbReference type="SAM" id="MobiDB-lite"/>
    </source>
</evidence>
<dbReference type="InterPro" id="IPR004117">
    <property type="entry name" value="7tm6_olfct_rcpt"/>
</dbReference>
<keyword evidence="9" id="KW-0807">Transducer</keyword>
<dbReference type="Pfam" id="PF02949">
    <property type="entry name" value="7tm_6"/>
    <property type="match status" value="1"/>
</dbReference>
<name>A0A6L2PL82_COPFO</name>
<feature type="transmembrane region" description="Helical" evidence="11">
    <location>
        <begin position="191"/>
        <end position="219"/>
    </location>
</feature>
<keyword evidence="5" id="KW-0552">Olfaction</keyword>
<reference evidence="13" key="1">
    <citation type="submission" date="2020-01" db="EMBL/GenBank/DDBJ databases">
        <title>Draft genome sequence of the Termite Coptotermes fromosanus.</title>
        <authorList>
            <person name="Itakura S."/>
            <person name="Yosikawa Y."/>
            <person name="Umezawa K."/>
        </authorList>
    </citation>
    <scope>NUCLEOTIDE SEQUENCE [LARGE SCALE GENOMIC DNA]</scope>
</reference>
<keyword evidence="7 11" id="KW-0472">Membrane</keyword>
<evidence type="ECO:0000256" key="3">
    <source>
        <dbReference type="ARBA" id="ARBA00022606"/>
    </source>
</evidence>
<evidence type="ECO:0000313" key="12">
    <source>
        <dbReference type="EMBL" id="GFG30857.1"/>
    </source>
</evidence>
<protein>
    <recommendedName>
        <fullName evidence="14">Odorant receptor</fullName>
    </recommendedName>
</protein>
<feature type="transmembrane region" description="Helical" evidence="11">
    <location>
        <begin position="317"/>
        <end position="337"/>
    </location>
</feature>
<dbReference type="AlphaFoldDB" id="A0A6L2PL82"/>
<dbReference type="Proteomes" id="UP000502823">
    <property type="component" value="Unassembled WGS sequence"/>
</dbReference>
<evidence type="ECO:0000256" key="11">
    <source>
        <dbReference type="SAM" id="Phobius"/>
    </source>
</evidence>
<dbReference type="OrthoDB" id="8185860at2759"/>
<feature type="transmembrane region" description="Helical" evidence="11">
    <location>
        <begin position="37"/>
        <end position="63"/>
    </location>
</feature>
<keyword evidence="4 11" id="KW-0812">Transmembrane</keyword>
<dbReference type="GO" id="GO:0004984">
    <property type="term" value="F:olfactory receptor activity"/>
    <property type="evidence" value="ECO:0007669"/>
    <property type="project" value="InterPro"/>
</dbReference>
<evidence type="ECO:0000256" key="7">
    <source>
        <dbReference type="ARBA" id="ARBA00023136"/>
    </source>
</evidence>
<sequence>MKEEKRDKSTDLGLNLKYLTFVGIWPPDDGKKFWKCVLLHIFFFAGILLQTSVLFCEVIDIVLNTEELDEVTDSIFSAVMTFQGLFKQAYISYHIKHFQHLVACVNSAFYKARQPFRTQKESILKTSRLYTNAITVAVSSFCLAASFLYPFIPLTENFTSIKSGTNISYTRPLPYPVWFPLDKNQTPYHEILYTLMSLNAVVVALYITSTDTFIVSLIIHTFSQFDILQFILRNVAQYSTSHVTETHRKVNKPASMAAQSDKRHQTYIDIPEVHRKETGTDEGTTLNPQEENPIQEDAEQELQQNLRDCILQHQRLLTLYMLLLAQANVLRLYMLLLAQANVLRIHVLLLTVQVPVFSFKFASALVILLSTLNILGLLSWCAGELSLKSQAVGYAAYDSDWLDAPPNVKHSLNLVMARARRPCKITAGKFMDLNLESYFLDHFNVCPVRVVRLSPKCPPAVYGLYSLGTPSPSSSTFLCLAIHGVSESKTSEKCYFRFMETCQLVVDVQHVGTYGRRDVNPFASKTLQIYVTQNPQTWPTHTLGYKPICFLNATITLHCTQGTGGTGSTRIAVVRLQGHVVNSTFAKLRNSGEHTSLCGLNTDYILPSNIPETEKWKTLTKRLACKISTE</sequence>
<evidence type="ECO:0000313" key="13">
    <source>
        <dbReference type="Proteomes" id="UP000502823"/>
    </source>
</evidence>
<dbReference type="GO" id="GO:0007165">
    <property type="term" value="P:signal transduction"/>
    <property type="evidence" value="ECO:0007669"/>
    <property type="project" value="UniProtKB-KW"/>
</dbReference>
<dbReference type="InParanoid" id="A0A6L2PL82"/>
<keyword evidence="2" id="KW-1003">Cell membrane</keyword>
<feature type="region of interest" description="Disordered" evidence="10">
    <location>
        <begin position="271"/>
        <end position="290"/>
    </location>
</feature>
<evidence type="ECO:0000256" key="9">
    <source>
        <dbReference type="ARBA" id="ARBA00023224"/>
    </source>
</evidence>
<feature type="compositionally biased region" description="Polar residues" evidence="10">
    <location>
        <begin position="281"/>
        <end position="290"/>
    </location>
</feature>
<evidence type="ECO:0000256" key="4">
    <source>
        <dbReference type="ARBA" id="ARBA00022692"/>
    </source>
</evidence>